<dbReference type="Proteomes" id="UP000322876">
    <property type="component" value="Unassembled WGS sequence"/>
</dbReference>
<keyword evidence="2" id="KW-1185">Reference proteome</keyword>
<evidence type="ECO:0000313" key="1">
    <source>
        <dbReference type="EMBL" id="KAA0258831.1"/>
    </source>
</evidence>
<name>A0A5A8F8H1_9BACT</name>
<reference evidence="1 2" key="1">
    <citation type="submission" date="2019-06" db="EMBL/GenBank/DDBJ databases">
        <title>Genomic insights into carbon and energy metabolism of Deferribacter autotrophicus revealed new metabolic traits in the phylum Deferribacteres.</title>
        <authorList>
            <person name="Slobodkin A.I."/>
            <person name="Slobodkina G.B."/>
            <person name="Allioux M."/>
            <person name="Alain K."/>
            <person name="Jebbar M."/>
            <person name="Shadrin V."/>
            <person name="Kublanov I.V."/>
            <person name="Toshchakov S.V."/>
            <person name="Bonch-Osmolovskaya E.A."/>
        </authorList>
    </citation>
    <scope>NUCLEOTIDE SEQUENCE [LARGE SCALE GENOMIC DNA]</scope>
    <source>
        <strain evidence="1 2">SL50</strain>
    </source>
</reference>
<comment type="caution">
    <text evidence="1">The sequence shown here is derived from an EMBL/GenBank/DDBJ whole genome shotgun (WGS) entry which is preliminary data.</text>
</comment>
<sequence length="180" mass="20912">MGKDFFQDKLKELSVTELLIIGIILFKDLKTIQGVKRNLKYLISLLDDEKVDFEEFSNALLKYEQFNSFVSEAVSKSSNHLKEIIFPYFKALGDRIGKSAIDVVNNLLPKKSTFLRVYLIYYLKAYDLIKLKEVIKYLVNTGDVTPLDFIPELGVKILWESYDELSELIKYPLFFSKKTS</sequence>
<dbReference type="RefSeq" id="WP_149265591.1">
    <property type="nucleotide sequence ID" value="NZ_VFJB01000003.1"/>
</dbReference>
<proteinExistence type="predicted"/>
<protein>
    <submittedName>
        <fullName evidence="1">Uncharacterized protein</fullName>
    </submittedName>
</protein>
<evidence type="ECO:0000313" key="2">
    <source>
        <dbReference type="Proteomes" id="UP000322876"/>
    </source>
</evidence>
<dbReference type="AlphaFoldDB" id="A0A5A8F8H1"/>
<gene>
    <name evidence="1" type="ORF">FHQ18_02460</name>
</gene>
<dbReference type="EMBL" id="VFJB01000003">
    <property type="protein sequence ID" value="KAA0258831.1"/>
    <property type="molecule type" value="Genomic_DNA"/>
</dbReference>
<organism evidence="1 2">
    <name type="scientific">Deferribacter autotrophicus</name>
    <dbReference type="NCBI Taxonomy" id="500465"/>
    <lineage>
        <taxon>Bacteria</taxon>
        <taxon>Pseudomonadati</taxon>
        <taxon>Deferribacterota</taxon>
        <taxon>Deferribacteres</taxon>
        <taxon>Deferribacterales</taxon>
        <taxon>Deferribacteraceae</taxon>
        <taxon>Deferribacter</taxon>
    </lineage>
</organism>
<accession>A0A5A8F8H1</accession>